<feature type="binding site" evidence="8">
    <location>
        <position position="305"/>
    </location>
    <ligand>
        <name>Zn(2+)</name>
        <dbReference type="ChEBI" id="CHEBI:29105"/>
        <label>2</label>
    </ligand>
</feature>
<dbReference type="Gene3D" id="3.40.720.10">
    <property type="entry name" value="Alkaline Phosphatase, subunit A"/>
    <property type="match status" value="1"/>
</dbReference>
<feature type="binding site" evidence="8">
    <location>
        <position position="43"/>
    </location>
    <ligand>
        <name>Zn(2+)</name>
        <dbReference type="ChEBI" id="CHEBI:29105"/>
        <label>2</label>
    </ligand>
</feature>
<name>A0A1I6RZQ7_9BACL</name>
<dbReference type="InterPro" id="IPR018299">
    <property type="entry name" value="Alkaline_phosphatase_AS"/>
</dbReference>
<feature type="binding site" evidence="8">
    <location>
        <position position="136"/>
    </location>
    <ligand>
        <name>Mg(2+)</name>
        <dbReference type="ChEBI" id="CHEBI:18420"/>
    </ligand>
</feature>
<feature type="binding site" evidence="8">
    <location>
        <position position="306"/>
    </location>
    <ligand>
        <name>Zn(2+)</name>
        <dbReference type="ChEBI" id="CHEBI:29105"/>
        <label>2</label>
    </ligand>
</feature>
<dbReference type="RefSeq" id="WP_091836820.1">
    <property type="nucleotide sequence ID" value="NZ_FPAA01000006.1"/>
</dbReference>
<dbReference type="SMART" id="SM00098">
    <property type="entry name" value="alkPPc"/>
    <property type="match status" value="1"/>
</dbReference>
<feature type="binding site" evidence="8">
    <location>
        <position position="258"/>
    </location>
    <ligand>
        <name>Mg(2+)</name>
        <dbReference type="ChEBI" id="CHEBI:18420"/>
    </ligand>
</feature>
<keyword evidence="12" id="KW-1185">Reference proteome</keyword>
<keyword evidence="10" id="KW-0732">Signal</keyword>
<organism evidence="11 12">
    <name type="scientific">Marininema halotolerans</name>
    <dbReference type="NCBI Taxonomy" id="1155944"/>
    <lineage>
        <taxon>Bacteria</taxon>
        <taxon>Bacillati</taxon>
        <taxon>Bacillota</taxon>
        <taxon>Bacilli</taxon>
        <taxon>Bacillales</taxon>
        <taxon>Thermoactinomycetaceae</taxon>
        <taxon>Marininema</taxon>
    </lineage>
</organism>
<dbReference type="SUPFAM" id="SSF53649">
    <property type="entry name" value="Alkaline phosphatase-like"/>
    <property type="match status" value="1"/>
</dbReference>
<comment type="cofactor">
    <cofactor evidence="8">
        <name>Mg(2+)</name>
        <dbReference type="ChEBI" id="CHEBI:18420"/>
    </cofactor>
    <text evidence="8">Binds 1 Mg(2+) ion.</text>
</comment>
<evidence type="ECO:0000256" key="6">
    <source>
        <dbReference type="ARBA" id="ARBA00022842"/>
    </source>
</evidence>
<evidence type="ECO:0000256" key="5">
    <source>
        <dbReference type="ARBA" id="ARBA00022833"/>
    </source>
</evidence>
<comment type="cofactor">
    <cofactor evidence="8">
        <name>Zn(2+)</name>
        <dbReference type="ChEBI" id="CHEBI:29105"/>
    </cofactor>
    <text evidence="8">Binds 2 Zn(2+) ions.</text>
</comment>
<evidence type="ECO:0000256" key="9">
    <source>
        <dbReference type="RuleBase" id="RU003946"/>
    </source>
</evidence>
<proteinExistence type="inferred from homology"/>
<evidence type="ECO:0000313" key="11">
    <source>
        <dbReference type="EMBL" id="SFS70193.1"/>
    </source>
</evidence>
<evidence type="ECO:0000256" key="7">
    <source>
        <dbReference type="PIRSR" id="PIRSR601952-1"/>
    </source>
</evidence>
<keyword evidence="5 8" id="KW-0862">Zinc</keyword>
<accession>A0A1I6RZQ7</accession>
<dbReference type="PROSITE" id="PS00123">
    <property type="entry name" value="ALKALINE_PHOSPHATASE"/>
    <property type="match status" value="1"/>
</dbReference>
<feature type="binding site" evidence="8">
    <location>
        <position position="267"/>
    </location>
    <ligand>
        <name>Zn(2+)</name>
        <dbReference type="ChEBI" id="CHEBI:29105"/>
        <label>2</label>
    </ligand>
</feature>
<dbReference type="PANTHER" id="PTHR11596">
    <property type="entry name" value="ALKALINE PHOSPHATASE"/>
    <property type="match status" value="1"/>
</dbReference>
<reference evidence="12" key="1">
    <citation type="submission" date="2016-10" db="EMBL/GenBank/DDBJ databases">
        <authorList>
            <person name="Varghese N."/>
            <person name="Submissions S."/>
        </authorList>
    </citation>
    <scope>NUCLEOTIDE SEQUENCE [LARGE SCALE GENOMIC DNA]</scope>
    <source>
        <strain evidence="12">DSM 45789</strain>
    </source>
</reference>
<dbReference type="PRINTS" id="PR00113">
    <property type="entry name" value="ALKPHPHTASE"/>
</dbReference>
<dbReference type="PANTHER" id="PTHR11596:SF5">
    <property type="entry name" value="ALKALINE PHOSPHATASE"/>
    <property type="match status" value="1"/>
</dbReference>
<feature type="binding site" evidence="8">
    <location>
        <position position="43"/>
    </location>
    <ligand>
        <name>Mg(2+)</name>
        <dbReference type="ChEBI" id="CHEBI:18420"/>
    </ligand>
</feature>
<feature type="signal peptide" evidence="10">
    <location>
        <begin position="1"/>
        <end position="27"/>
    </location>
</feature>
<evidence type="ECO:0000313" key="12">
    <source>
        <dbReference type="Proteomes" id="UP000198660"/>
    </source>
</evidence>
<feature type="active site" description="Phosphoserine intermediate" evidence="7">
    <location>
        <position position="83"/>
    </location>
</feature>
<dbReference type="Proteomes" id="UP000198660">
    <property type="component" value="Unassembled WGS sequence"/>
</dbReference>
<keyword evidence="2" id="KW-0597">Phosphoprotein</keyword>
<evidence type="ECO:0000256" key="3">
    <source>
        <dbReference type="ARBA" id="ARBA00022723"/>
    </source>
</evidence>
<dbReference type="OrthoDB" id="9794455at2"/>
<dbReference type="CDD" id="cd16012">
    <property type="entry name" value="ALP"/>
    <property type="match status" value="1"/>
</dbReference>
<dbReference type="Pfam" id="PF00245">
    <property type="entry name" value="Alk_phosphatase"/>
    <property type="match status" value="1"/>
</dbReference>
<evidence type="ECO:0000256" key="4">
    <source>
        <dbReference type="ARBA" id="ARBA00022801"/>
    </source>
</evidence>
<evidence type="ECO:0000256" key="10">
    <source>
        <dbReference type="SAM" id="SignalP"/>
    </source>
</evidence>
<keyword evidence="4" id="KW-0378">Hydrolase</keyword>
<feature type="binding site" evidence="8">
    <location>
        <position position="134"/>
    </location>
    <ligand>
        <name>Mg(2+)</name>
        <dbReference type="ChEBI" id="CHEBI:18420"/>
    </ligand>
</feature>
<dbReference type="Gene3D" id="1.10.60.40">
    <property type="match status" value="1"/>
</dbReference>
<dbReference type="GO" id="GO:0046872">
    <property type="term" value="F:metal ion binding"/>
    <property type="evidence" value="ECO:0007669"/>
    <property type="project" value="UniProtKB-KW"/>
</dbReference>
<evidence type="ECO:0000256" key="2">
    <source>
        <dbReference type="ARBA" id="ARBA00022553"/>
    </source>
</evidence>
<protein>
    <submittedName>
        <fullName evidence="11">Alkaline phosphatase</fullName>
    </submittedName>
</protein>
<dbReference type="GO" id="GO:0004035">
    <property type="term" value="F:alkaline phosphatase activity"/>
    <property type="evidence" value="ECO:0007669"/>
    <property type="project" value="TreeGrafter"/>
</dbReference>
<keyword evidence="3 8" id="KW-0479">Metal-binding</keyword>
<comment type="similarity">
    <text evidence="1 9">Belongs to the alkaline phosphatase family.</text>
</comment>
<feature type="binding site" evidence="8">
    <location>
        <position position="263"/>
    </location>
    <ligand>
        <name>Zn(2+)</name>
        <dbReference type="ChEBI" id="CHEBI:29105"/>
        <label>2</label>
    </ligand>
</feature>
<feature type="chain" id="PRO_5038354106" evidence="10">
    <location>
        <begin position="28"/>
        <end position="436"/>
    </location>
</feature>
<keyword evidence="6 8" id="KW-0460">Magnesium</keyword>
<feature type="binding site" evidence="8">
    <location>
        <position position="394"/>
    </location>
    <ligand>
        <name>Zn(2+)</name>
        <dbReference type="ChEBI" id="CHEBI:29105"/>
        <label>2</label>
    </ligand>
</feature>
<dbReference type="AlphaFoldDB" id="A0A1I6RZQ7"/>
<dbReference type="InterPro" id="IPR017850">
    <property type="entry name" value="Alkaline_phosphatase_core_sf"/>
</dbReference>
<dbReference type="EMBL" id="FPAA01000006">
    <property type="protein sequence ID" value="SFS70193.1"/>
    <property type="molecule type" value="Genomic_DNA"/>
</dbReference>
<gene>
    <name evidence="11" type="ORF">SAMN05444972_10655</name>
</gene>
<sequence>MVHQKKRLVLCISLLMVSLIAPSPSQAIADHALAQNVIFLIPDGFSSSQATSYRWFKGKNTLFDSLLVGMHRTHSASSKVTDSAAAATAMATGSKTRNGMIGVNPQGHPLSTILEAARQQGKATGLVSTSTITHATPASFAAHIRSRQMEQEIAQQLIPKVDLLLGGGRQYFLPQSSGGKQSHRNLIQEAKNKGYQYIATRNQLIHSHHPRVLGLFANGPLSPELERSNTQEPSLSEMTTHAIQTLSPHKKGFFLMVEGSQIDFAGHVHDAAWSMHDIAAFEKAVQVAIHFAKKDGNTLVVIAGDHETGGMSVGGYNQYHSRIELLKKVTLTGKSLAKKLASPQTNAKQLTHTYTGLDLTTDEIKRIHRSSHPELTINDIISNHALIGWTTRVHTGGDVPVYAFGTGSHLFYGLHDNTDLPKLMAKAMNIPFPVAR</sequence>
<evidence type="ECO:0000256" key="1">
    <source>
        <dbReference type="ARBA" id="ARBA00005984"/>
    </source>
</evidence>
<evidence type="ECO:0000256" key="8">
    <source>
        <dbReference type="PIRSR" id="PIRSR601952-2"/>
    </source>
</evidence>
<dbReference type="InterPro" id="IPR001952">
    <property type="entry name" value="Alkaline_phosphatase"/>
</dbReference>